<dbReference type="OrthoDB" id="502624at2"/>
<keyword evidence="5 7" id="KW-0408">Iron</keyword>
<dbReference type="Gene3D" id="1.10.630.10">
    <property type="entry name" value="Cytochrome P450"/>
    <property type="match status" value="1"/>
</dbReference>
<dbReference type="PANTHER" id="PTHR46696">
    <property type="entry name" value="P450, PUTATIVE (EUROFUNG)-RELATED"/>
    <property type="match status" value="1"/>
</dbReference>
<dbReference type="Pfam" id="PF00067">
    <property type="entry name" value="p450"/>
    <property type="match status" value="1"/>
</dbReference>
<dbReference type="GO" id="GO:0020037">
    <property type="term" value="F:heme binding"/>
    <property type="evidence" value="ECO:0007669"/>
    <property type="project" value="InterPro"/>
</dbReference>
<evidence type="ECO:0000313" key="8">
    <source>
        <dbReference type="EMBL" id="OHV31134.1"/>
    </source>
</evidence>
<gene>
    <name evidence="8" type="ORF">BBK14_16425</name>
</gene>
<keyword evidence="6 7" id="KW-0503">Monooxygenase</keyword>
<protein>
    <submittedName>
        <fullName evidence="8">Cytochrome</fullName>
    </submittedName>
</protein>
<keyword evidence="3 7" id="KW-0479">Metal-binding</keyword>
<dbReference type="InterPro" id="IPR001128">
    <property type="entry name" value="Cyt_P450"/>
</dbReference>
<dbReference type="PANTHER" id="PTHR46696:SF1">
    <property type="entry name" value="CYTOCHROME P450 YJIB-RELATED"/>
    <property type="match status" value="1"/>
</dbReference>
<organism evidence="8 9">
    <name type="scientific">Parafrankia soli</name>
    <dbReference type="NCBI Taxonomy" id="2599596"/>
    <lineage>
        <taxon>Bacteria</taxon>
        <taxon>Bacillati</taxon>
        <taxon>Actinomycetota</taxon>
        <taxon>Actinomycetes</taxon>
        <taxon>Frankiales</taxon>
        <taxon>Frankiaceae</taxon>
        <taxon>Parafrankia</taxon>
    </lineage>
</organism>
<dbReference type="EMBL" id="MAXA01000169">
    <property type="protein sequence ID" value="OHV31134.1"/>
    <property type="molecule type" value="Genomic_DNA"/>
</dbReference>
<proteinExistence type="inferred from homology"/>
<keyword evidence="2 7" id="KW-0349">Heme</keyword>
<evidence type="ECO:0000313" key="9">
    <source>
        <dbReference type="Proteomes" id="UP000179769"/>
    </source>
</evidence>
<sequence>MGTPPAFPLPRTCPFAPPPDYARLRDGQPAFQVRLPTGALAWVVSRYADVRALLADPQVSADARHPSFPAMGVGERETAARNRPFIRTDPPDHTRIRRMLQAEFTARRVRDMVPGLTAFAESLVDEMIATGPPVDLVSVFANRMSTATVLNLMGVPTDNLEFFRDVTRISGGRGSTAEEAQAALGNMFRMFNELIDRRLTEPGEDLLSRLVVNHLATGAVNRQELMSTIGITIVAGRETTTSMIALGTAVLLENPDLVTALRADPALLGPTVEELLRLLSVADSIPLRVATADLDVGGVRVPAGDGLILLLAGANHDPGVFPDPERFDPHRTNRHHVAFGFGIHQCIGASLARAELEISYEVLLRRLPDLRLVVPVAELELRNDSATFGVEAMPVAW</sequence>
<evidence type="ECO:0000256" key="1">
    <source>
        <dbReference type="ARBA" id="ARBA00010617"/>
    </source>
</evidence>
<dbReference type="Proteomes" id="UP000179769">
    <property type="component" value="Unassembled WGS sequence"/>
</dbReference>
<dbReference type="CDD" id="cd11030">
    <property type="entry name" value="CYP105-like"/>
    <property type="match status" value="1"/>
</dbReference>
<comment type="similarity">
    <text evidence="1 7">Belongs to the cytochrome P450 family.</text>
</comment>
<keyword evidence="4 7" id="KW-0560">Oxidoreductase</keyword>
<evidence type="ECO:0000256" key="2">
    <source>
        <dbReference type="ARBA" id="ARBA00022617"/>
    </source>
</evidence>
<dbReference type="GO" id="GO:0005506">
    <property type="term" value="F:iron ion binding"/>
    <property type="evidence" value="ECO:0007669"/>
    <property type="project" value="InterPro"/>
</dbReference>
<evidence type="ECO:0000256" key="3">
    <source>
        <dbReference type="ARBA" id="ARBA00022723"/>
    </source>
</evidence>
<evidence type="ECO:0000256" key="7">
    <source>
        <dbReference type="RuleBase" id="RU000461"/>
    </source>
</evidence>
<dbReference type="InterPro" id="IPR036396">
    <property type="entry name" value="Cyt_P450_sf"/>
</dbReference>
<dbReference type="PROSITE" id="PS00086">
    <property type="entry name" value="CYTOCHROME_P450"/>
    <property type="match status" value="1"/>
</dbReference>
<dbReference type="GO" id="GO:0016705">
    <property type="term" value="F:oxidoreductase activity, acting on paired donors, with incorporation or reduction of molecular oxygen"/>
    <property type="evidence" value="ECO:0007669"/>
    <property type="project" value="InterPro"/>
</dbReference>
<reference evidence="9" key="1">
    <citation type="submission" date="2016-07" db="EMBL/GenBank/DDBJ databases">
        <title>Frankia sp. NRRL B-16219 Genome sequencing.</title>
        <authorList>
            <person name="Ghodhbane-Gtari F."/>
            <person name="Swanson E."/>
            <person name="Gueddou A."/>
            <person name="Louati M."/>
            <person name="Nouioui I."/>
            <person name="Hezbri K."/>
            <person name="Abebe-Akele F."/>
            <person name="Simpson S."/>
            <person name="Morris K."/>
            <person name="Thomas K."/>
            <person name="Gtari M."/>
            <person name="Tisa L.S."/>
        </authorList>
    </citation>
    <scope>NUCLEOTIDE SEQUENCE [LARGE SCALE GENOMIC DNA]</scope>
    <source>
        <strain evidence="9">NRRL B-16219</strain>
    </source>
</reference>
<evidence type="ECO:0000256" key="5">
    <source>
        <dbReference type="ARBA" id="ARBA00023004"/>
    </source>
</evidence>
<dbReference type="FunFam" id="1.10.630.10:FF:000018">
    <property type="entry name" value="Cytochrome P450 monooxygenase"/>
    <property type="match status" value="1"/>
</dbReference>
<dbReference type="PRINTS" id="PR00359">
    <property type="entry name" value="BP450"/>
</dbReference>
<dbReference type="PRINTS" id="PR00385">
    <property type="entry name" value="P450"/>
</dbReference>
<accession>A0A1S1QFU8</accession>
<evidence type="ECO:0000256" key="6">
    <source>
        <dbReference type="ARBA" id="ARBA00023033"/>
    </source>
</evidence>
<evidence type="ECO:0000256" key="4">
    <source>
        <dbReference type="ARBA" id="ARBA00023002"/>
    </source>
</evidence>
<name>A0A1S1QFU8_9ACTN</name>
<dbReference type="AlphaFoldDB" id="A0A1S1QFU8"/>
<keyword evidence="9" id="KW-1185">Reference proteome</keyword>
<dbReference type="InterPro" id="IPR002397">
    <property type="entry name" value="Cyt_P450_B"/>
</dbReference>
<dbReference type="InterPro" id="IPR017972">
    <property type="entry name" value="Cyt_P450_CS"/>
</dbReference>
<dbReference type="SUPFAM" id="SSF48264">
    <property type="entry name" value="Cytochrome P450"/>
    <property type="match status" value="1"/>
</dbReference>
<dbReference type="GO" id="GO:0004497">
    <property type="term" value="F:monooxygenase activity"/>
    <property type="evidence" value="ECO:0007669"/>
    <property type="project" value="UniProtKB-KW"/>
</dbReference>
<comment type="caution">
    <text evidence="8">The sequence shown here is derived from an EMBL/GenBank/DDBJ whole genome shotgun (WGS) entry which is preliminary data.</text>
</comment>